<dbReference type="NCBIfam" id="TIGR01869">
    <property type="entry name" value="casC_Cse4"/>
    <property type="match status" value="1"/>
</dbReference>
<protein>
    <submittedName>
        <fullName evidence="2">Type I-E CRISPR-associated protein Cas7/Cse4/CasC</fullName>
    </submittedName>
</protein>
<evidence type="ECO:0000256" key="1">
    <source>
        <dbReference type="SAM" id="MobiDB-lite"/>
    </source>
</evidence>
<feature type="compositionally biased region" description="Basic and acidic residues" evidence="1">
    <location>
        <begin position="111"/>
        <end position="124"/>
    </location>
</feature>
<dbReference type="InterPro" id="IPR010148">
    <property type="entry name" value="CRISPR-assoc_prot_CT1975"/>
</dbReference>
<dbReference type="RefSeq" id="WP_044435514.1">
    <property type="nucleotide sequence ID" value="NZ_BJYZ01000038.1"/>
</dbReference>
<accession>A0A512E0P0</accession>
<dbReference type="Proteomes" id="UP000321523">
    <property type="component" value="Unassembled WGS sequence"/>
</dbReference>
<feature type="region of interest" description="Disordered" evidence="1">
    <location>
        <begin position="111"/>
        <end position="130"/>
    </location>
</feature>
<sequence length="410" mass="44265">MSVEPRFLQIHALTPYVAALLNRDDVGRAKRLPFGGAERTRVSSQCLKRHWRRAVDEWSFDQLGVPLAVRSRITFRKEIAEPLIAEGLPSDVVVTVVAALQAKLLGASAKAEKERSQKKGRQGEGENSSDLLERLDTNQVIVLGRPEIEFIKNAARDLAHDATAVKDATKAAETYVKENRANLEALSKASGLDGALFGRMVTSDYLARGDAAVHVAHAFTVHGEEAEPDYFTAVDDLRQSAGEMGSGLIATSELTSGLFYVYVVVDVRLLVSNLEGCDARGWHEADRDLASSVVEHLIHLIASVSPGAKRGSTAPYGYAELMMIEAGARQPRSLANAFLRPVSTRGDLRANAFRGLGEHLAGFDRMYGRRELRRFASIADPGALPADPAEGLDALAAWAAGLVRDGGDAA</sequence>
<gene>
    <name evidence="2" type="ORF">SAE02_64510</name>
</gene>
<evidence type="ECO:0000313" key="3">
    <source>
        <dbReference type="Proteomes" id="UP000321523"/>
    </source>
</evidence>
<proteinExistence type="predicted"/>
<evidence type="ECO:0000313" key="2">
    <source>
        <dbReference type="EMBL" id="GEO42303.1"/>
    </source>
</evidence>
<comment type="caution">
    <text evidence="2">The sequence shown here is derived from an EMBL/GenBank/DDBJ whole genome shotgun (WGS) entry which is preliminary data.</text>
</comment>
<dbReference type="Pfam" id="PF09344">
    <property type="entry name" value="Cas_CT1975"/>
    <property type="match status" value="1"/>
</dbReference>
<dbReference type="AlphaFoldDB" id="A0A512E0P0"/>
<name>A0A512E0P0_9PROT</name>
<reference evidence="2 3" key="1">
    <citation type="submission" date="2019-07" db="EMBL/GenBank/DDBJ databases">
        <title>Whole genome shotgun sequence of Skermanella aerolata NBRC 106429.</title>
        <authorList>
            <person name="Hosoyama A."/>
            <person name="Uohara A."/>
            <person name="Ohji S."/>
            <person name="Ichikawa N."/>
        </authorList>
    </citation>
    <scope>NUCLEOTIDE SEQUENCE [LARGE SCALE GENOMIC DNA]</scope>
    <source>
        <strain evidence="2 3">NBRC 106429</strain>
    </source>
</reference>
<organism evidence="2 3">
    <name type="scientific">Skermanella aerolata</name>
    <dbReference type="NCBI Taxonomy" id="393310"/>
    <lineage>
        <taxon>Bacteria</taxon>
        <taxon>Pseudomonadati</taxon>
        <taxon>Pseudomonadota</taxon>
        <taxon>Alphaproteobacteria</taxon>
        <taxon>Rhodospirillales</taxon>
        <taxon>Azospirillaceae</taxon>
        <taxon>Skermanella</taxon>
    </lineage>
</organism>
<keyword evidence="3" id="KW-1185">Reference proteome</keyword>
<dbReference type="EMBL" id="BJYZ01000038">
    <property type="protein sequence ID" value="GEO42303.1"/>
    <property type="molecule type" value="Genomic_DNA"/>
</dbReference>
<dbReference type="OrthoDB" id="5291250at2"/>